<evidence type="ECO:0000256" key="5">
    <source>
        <dbReference type="PIRSR" id="PIRSR000149-1"/>
    </source>
</evidence>
<dbReference type="Pfam" id="PF00044">
    <property type="entry name" value="Gp_dh_N"/>
    <property type="match status" value="1"/>
</dbReference>
<feature type="binding site" evidence="7">
    <location>
        <position position="120"/>
    </location>
    <ligand>
        <name>NAD(+)</name>
        <dbReference type="ChEBI" id="CHEBI:57540"/>
    </ligand>
</feature>
<dbReference type="PRINTS" id="PR00078">
    <property type="entry name" value="G3PDHDRGNASE"/>
</dbReference>
<feature type="binding site" evidence="7">
    <location>
        <position position="359"/>
    </location>
    <ligand>
        <name>NAD(+)</name>
        <dbReference type="ChEBI" id="CHEBI:57540"/>
    </ligand>
</feature>
<evidence type="ECO:0000256" key="6">
    <source>
        <dbReference type="PIRSR" id="PIRSR000149-2"/>
    </source>
</evidence>
<reference evidence="12" key="1">
    <citation type="submission" date="2021-01" db="EMBL/GenBank/DDBJ databases">
        <authorList>
            <person name="Corre E."/>
            <person name="Pelletier E."/>
            <person name="Niang G."/>
            <person name="Scheremetjew M."/>
            <person name="Finn R."/>
            <person name="Kale V."/>
            <person name="Holt S."/>
            <person name="Cochrane G."/>
            <person name="Meng A."/>
            <person name="Brown T."/>
            <person name="Cohen L."/>
        </authorList>
    </citation>
    <scope>NUCLEOTIDE SEQUENCE</scope>
    <source>
        <strain evidence="12">CCMP645</strain>
    </source>
</reference>
<dbReference type="InterPro" id="IPR020831">
    <property type="entry name" value="GlycerAld/Erythrose_P_DH"/>
</dbReference>
<gene>
    <name evidence="12" type="ORF">PCAR00345_LOCUS12774</name>
</gene>
<feature type="binding site" evidence="6">
    <location>
        <begin position="254"/>
        <end position="255"/>
    </location>
    <ligand>
        <name>D-glyceraldehyde 3-phosphate</name>
        <dbReference type="ChEBI" id="CHEBI:59776"/>
    </ligand>
</feature>
<protein>
    <recommendedName>
        <fullName evidence="10">Glyceraldehyde-3-phosphate dehydrogenase</fullName>
        <ecNumber evidence="10">1.2.1.12</ecNumber>
    </recommendedName>
</protein>
<feature type="binding site" evidence="7">
    <location>
        <position position="162"/>
    </location>
    <ligand>
        <name>NAD(+)</name>
        <dbReference type="ChEBI" id="CHEBI:57540"/>
    </ligand>
</feature>
<dbReference type="UniPathway" id="UPA00109">
    <property type="reaction ID" value="UER00184"/>
</dbReference>
<evidence type="ECO:0000256" key="1">
    <source>
        <dbReference type="ARBA" id="ARBA00007406"/>
    </source>
</evidence>
<dbReference type="Gene3D" id="3.30.360.10">
    <property type="entry name" value="Dihydrodipicolinate Reductase, domain 2"/>
    <property type="match status" value="1"/>
</dbReference>
<dbReference type="GO" id="GO:0006006">
    <property type="term" value="P:glucose metabolic process"/>
    <property type="evidence" value="ECO:0007669"/>
    <property type="project" value="InterPro"/>
</dbReference>
<comment type="pathway">
    <text evidence="10">Carbohydrate degradation; glycolysis; pyruvate from D-glyceraldehyde 3-phosphate: step 1/5.</text>
</comment>
<dbReference type="InterPro" id="IPR036291">
    <property type="entry name" value="NAD(P)-bd_dom_sf"/>
</dbReference>
<evidence type="ECO:0000256" key="8">
    <source>
        <dbReference type="PIRSR" id="PIRSR000149-4"/>
    </source>
</evidence>
<dbReference type="PIRSF" id="PIRSF000149">
    <property type="entry name" value="GAP_DH"/>
    <property type="match status" value="1"/>
</dbReference>
<dbReference type="PROSITE" id="PS00071">
    <property type="entry name" value="GAPDH"/>
    <property type="match status" value="1"/>
</dbReference>
<feature type="site" description="Activates thiol group during catalysis" evidence="8">
    <location>
        <position position="221"/>
    </location>
</feature>
<feature type="binding site" evidence="6">
    <location>
        <begin position="193"/>
        <end position="195"/>
    </location>
    <ligand>
        <name>D-glyceraldehyde 3-phosphate</name>
        <dbReference type="ChEBI" id="CHEBI:59776"/>
    </ligand>
</feature>
<dbReference type="Pfam" id="PF02800">
    <property type="entry name" value="Gp_dh_C"/>
    <property type="match status" value="1"/>
</dbReference>
<evidence type="ECO:0000256" key="7">
    <source>
        <dbReference type="PIRSR" id="PIRSR000149-3"/>
    </source>
</evidence>
<dbReference type="EMBL" id="HBIZ01020305">
    <property type="protein sequence ID" value="CAE0760168.1"/>
    <property type="molecule type" value="Transcribed_RNA"/>
</dbReference>
<dbReference type="FunFam" id="3.40.50.720:FF:000001">
    <property type="entry name" value="Glyceraldehyde-3-phosphate dehydrogenase"/>
    <property type="match status" value="1"/>
</dbReference>
<dbReference type="Gene3D" id="3.40.50.720">
    <property type="entry name" value="NAD(P)-binding Rossmann-like Domain"/>
    <property type="match status" value="1"/>
</dbReference>
<feature type="binding site" evidence="6">
    <location>
        <position position="277"/>
    </location>
    <ligand>
        <name>D-glyceraldehyde 3-phosphate</name>
        <dbReference type="ChEBI" id="CHEBI:59776"/>
    </ligand>
</feature>
<dbReference type="SUPFAM" id="SSF51735">
    <property type="entry name" value="NAD(P)-binding Rossmann-fold domains"/>
    <property type="match status" value="1"/>
</dbReference>
<proteinExistence type="inferred from homology"/>
<dbReference type="CDD" id="cd05214">
    <property type="entry name" value="GAPDH_I_N"/>
    <property type="match status" value="1"/>
</dbReference>
<dbReference type="SUPFAM" id="SSF55347">
    <property type="entry name" value="Glyceraldehyde-3-phosphate dehydrogenase-like, C-terminal domain"/>
    <property type="match status" value="1"/>
</dbReference>
<dbReference type="EC" id="1.2.1.12" evidence="10"/>
<organism evidence="12">
    <name type="scientific">Chrysotila carterae</name>
    <name type="common">Marine alga</name>
    <name type="synonym">Syracosphaera carterae</name>
    <dbReference type="NCBI Taxonomy" id="13221"/>
    <lineage>
        <taxon>Eukaryota</taxon>
        <taxon>Haptista</taxon>
        <taxon>Haptophyta</taxon>
        <taxon>Prymnesiophyceae</taxon>
        <taxon>Isochrysidales</taxon>
        <taxon>Isochrysidaceae</taxon>
        <taxon>Chrysotila</taxon>
    </lineage>
</organism>
<dbReference type="GO" id="GO:0051287">
    <property type="term" value="F:NAD binding"/>
    <property type="evidence" value="ECO:0007669"/>
    <property type="project" value="UniProtKB-UniRule"/>
</dbReference>
<keyword evidence="10" id="KW-0324">Glycolysis</keyword>
<dbReference type="InterPro" id="IPR006424">
    <property type="entry name" value="Glyceraldehyde-3-P_DH_1"/>
</dbReference>
<feature type="binding site" evidence="6">
    <location>
        <position position="224"/>
    </location>
    <ligand>
        <name>D-glyceraldehyde 3-phosphate</name>
        <dbReference type="ChEBI" id="CHEBI:59776"/>
    </ligand>
</feature>
<feature type="active site" description="Nucleophile" evidence="5">
    <location>
        <position position="194"/>
    </location>
</feature>
<feature type="domain" description="Glyceraldehyde 3-phosphate dehydrogenase NAD(P) binding" evidence="11">
    <location>
        <begin position="43"/>
        <end position="194"/>
    </location>
</feature>
<evidence type="ECO:0000256" key="4">
    <source>
        <dbReference type="ARBA" id="ARBA00023027"/>
    </source>
</evidence>
<dbReference type="GO" id="GO:0005829">
    <property type="term" value="C:cytosol"/>
    <property type="evidence" value="ECO:0007669"/>
    <property type="project" value="TreeGrafter"/>
</dbReference>
<evidence type="ECO:0000256" key="9">
    <source>
        <dbReference type="RuleBase" id="RU000397"/>
    </source>
</evidence>
<comment type="subunit">
    <text evidence="2 10">Homotetramer.</text>
</comment>
<dbReference type="PANTHER" id="PTHR10836:SF76">
    <property type="entry name" value="GLYCERALDEHYDE-3-PHOSPHATE DEHYDROGENASE-RELATED"/>
    <property type="match status" value="1"/>
</dbReference>
<dbReference type="GO" id="GO:0006096">
    <property type="term" value="P:glycolytic process"/>
    <property type="evidence" value="ECO:0007669"/>
    <property type="project" value="UniProtKB-UniPathway"/>
</dbReference>
<dbReference type="FunFam" id="3.30.360.10:FF:000001">
    <property type="entry name" value="Glyceraldehyde-3-phosphate dehydrogenase"/>
    <property type="match status" value="1"/>
</dbReference>
<comment type="catalytic activity">
    <reaction evidence="10">
        <text>D-glyceraldehyde 3-phosphate + phosphate + NAD(+) = (2R)-3-phospho-glyceroyl phosphate + NADH + H(+)</text>
        <dbReference type="Rhea" id="RHEA:10300"/>
        <dbReference type="ChEBI" id="CHEBI:15378"/>
        <dbReference type="ChEBI" id="CHEBI:43474"/>
        <dbReference type="ChEBI" id="CHEBI:57540"/>
        <dbReference type="ChEBI" id="CHEBI:57604"/>
        <dbReference type="ChEBI" id="CHEBI:57945"/>
        <dbReference type="ChEBI" id="CHEBI:59776"/>
        <dbReference type="EC" id="1.2.1.12"/>
    </reaction>
</comment>
<keyword evidence="4 7" id="KW-0520">NAD</keyword>
<evidence type="ECO:0000313" key="12">
    <source>
        <dbReference type="EMBL" id="CAE0760168.1"/>
    </source>
</evidence>
<dbReference type="InterPro" id="IPR020828">
    <property type="entry name" value="GlycerAld_3-P_DH_NAD(P)-bd"/>
</dbReference>
<evidence type="ECO:0000256" key="2">
    <source>
        <dbReference type="ARBA" id="ARBA00011881"/>
    </source>
</evidence>
<feature type="binding site" evidence="7">
    <location>
        <begin position="52"/>
        <end position="53"/>
    </location>
    <ligand>
        <name>NAD(+)</name>
        <dbReference type="ChEBI" id="CHEBI:57540"/>
    </ligand>
</feature>
<keyword evidence="7" id="KW-0547">Nucleotide-binding</keyword>
<keyword evidence="3 10" id="KW-0560">Oxidoreductase</keyword>
<dbReference type="GO" id="GO:0050661">
    <property type="term" value="F:NADP binding"/>
    <property type="evidence" value="ECO:0007669"/>
    <property type="project" value="InterPro"/>
</dbReference>
<dbReference type="InterPro" id="IPR020829">
    <property type="entry name" value="GlycerAld_3-P_DH_cat"/>
</dbReference>
<evidence type="ECO:0000259" key="11">
    <source>
        <dbReference type="SMART" id="SM00846"/>
    </source>
</evidence>
<evidence type="ECO:0000256" key="10">
    <source>
        <dbReference type="RuleBase" id="RU361160"/>
    </source>
</evidence>
<dbReference type="AlphaFoldDB" id="A0A7S4BB29"/>
<dbReference type="PANTHER" id="PTHR10836">
    <property type="entry name" value="GLYCERALDEHYDE 3-PHOSPHATE DEHYDROGENASE"/>
    <property type="match status" value="1"/>
</dbReference>
<evidence type="ECO:0000256" key="3">
    <source>
        <dbReference type="ARBA" id="ARBA00023002"/>
    </source>
</evidence>
<accession>A0A7S4BB29</accession>
<dbReference type="CDD" id="cd18126">
    <property type="entry name" value="GAPDH_I_C"/>
    <property type="match status" value="1"/>
</dbReference>
<dbReference type="GO" id="GO:0004365">
    <property type="term" value="F:glyceraldehyde-3-phosphate dehydrogenase (NAD+) (phosphorylating) activity"/>
    <property type="evidence" value="ECO:0007669"/>
    <property type="project" value="UniProtKB-UniRule"/>
</dbReference>
<dbReference type="InterPro" id="IPR020830">
    <property type="entry name" value="GlycerAld_3-P_DH_AS"/>
</dbReference>
<dbReference type="SMART" id="SM00846">
    <property type="entry name" value="Gp_dh_N"/>
    <property type="match status" value="1"/>
</dbReference>
<name>A0A7S4BB29_CHRCT</name>
<dbReference type="NCBIfam" id="TIGR01534">
    <property type="entry name" value="GAPDH-I"/>
    <property type="match status" value="1"/>
</dbReference>
<comment type="similarity">
    <text evidence="1 9">Belongs to the glyceraldehyde-3-phosphate dehydrogenase family.</text>
</comment>
<sequence>MPEHTINGDAMCTQFNTLLEVETVFEKTACEIRNTEKFAGPPIRVGVNGFGRIGRQVVRILSMGRHPEMQLRHINSTSSPKYMQYLLLHDTVHGRFGGTCEYDDDALIINGMRISVSLTRNPAEIPWAASGVDYVCESTGGFLSTEDCAGHFEAGAKKVVISAPAKDDTPTIVVGVNDQDYDYETMHVVSCASCTTNGLAPLVKLIHEKWGIKHGMMTTVHAATASQSTVDGAVKAKDWRAGRAASANIIPATTGAAKAVAKCYPPMKGKLTGIAVRVPVVDVSMIDLTVQLERETTYEEIKDEVKLASKTYAKGIVGYTEDMVVSSDFVGETLSTVFDASAGVMLNPTFCKLVAWYDNEWGYSSRLVDLIAKMAAKDDVVLSDYWNQLDGNELFPDDEA</sequence>